<dbReference type="InterPro" id="IPR011262">
    <property type="entry name" value="DNA-dir_RNA_pol_insert"/>
</dbReference>
<evidence type="ECO:0000256" key="8">
    <source>
        <dbReference type="ARBA" id="ARBA00031776"/>
    </source>
</evidence>
<dbReference type="SMART" id="SM00662">
    <property type="entry name" value="RPOLD"/>
    <property type="match status" value="1"/>
</dbReference>
<dbReference type="EC" id="2.7.7.6" evidence="3"/>
<evidence type="ECO:0000256" key="6">
    <source>
        <dbReference type="ARBA" id="ARBA00022695"/>
    </source>
</evidence>
<dbReference type="CDD" id="cd06928">
    <property type="entry name" value="RNAP_alpha_NTD"/>
    <property type="match status" value="1"/>
</dbReference>
<comment type="similarity">
    <text evidence="2">Belongs to the RNA polymerase alpha chain family.</text>
</comment>
<dbReference type="GO" id="GO:0005737">
    <property type="term" value="C:cytoplasm"/>
    <property type="evidence" value="ECO:0007669"/>
    <property type="project" value="UniProtKB-ARBA"/>
</dbReference>
<dbReference type="InterPro" id="IPR036603">
    <property type="entry name" value="RBP11-like"/>
</dbReference>
<dbReference type="InterPro" id="IPR011260">
    <property type="entry name" value="RNAP_asu_C"/>
</dbReference>
<dbReference type="GO" id="GO:0046983">
    <property type="term" value="F:protein dimerization activity"/>
    <property type="evidence" value="ECO:0007669"/>
    <property type="project" value="InterPro"/>
</dbReference>
<evidence type="ECO:0000256" key="9">
    <source>
        <dbReference type="ARBA" id="ARBA00048552"/>
    </source>
</evidence>
<dbReference type="AlphaFoldDB" id="A0A140HAE5"/>
<dbReference type="GO" id="GO:0000428">
    <property type="term" value="C:DNA-directed RNA polymerase complex"/>
    <property type="evidence" value="ECO:0007669"/>
    <property type="project" value="UniProtKB-KW"/>
</dbReference>
<evidence type="ECO:0000256" key="2">
    <source>
        <dbReference type="ARBA" id="ARBA00007123"/>
    </source>
</evidence>
<keyword evidence="5" id="KW-0808">Transferase</keyword>
<evidence type="ECO:0000256" key="1">
    <source>
        <dbReference type="ARBA" id="ARBA00004026"/>
    </source>
</evidence>
<keyword evidence="4" id="KW-0240">DNA-directed RNA polymerase</keyword>
<protein>
    <recommendedName>
        <fullName evidence="3">DNA-directed RNA polymerase</fullName>
        <ecNumber evidence="3">2.7.7.6</ecNumber>
    </recommendedName>
    <alternativeName>
        <fullName evidence="8">Plastid-encoded RNA polymerase subunit alpha</fullName>
    </alternativeName>
</protein>
<evidence type="ECO:0000256" key="5">
    <source>
        <dbReference type="ARBA" id="ARBA00022679"/>
    </source>
</evidence>
<dbReference type="Pfam" id="PF01193">
    <property type="entry name" value="RNA_pol_L"/>
    <property type="match status" value="1"/>
</dbReference>
<geneLocation type="chloroplast" evidence="11"/>
<accession>A0A140HAE5</accession>
<comment type="catalytic activity">
    <reaction evidence="9">
        <text>RNA(n) + a ribonucleoside 5'-triphosphate = RNA(n+1) + diphosphate</text>
        <dbReference type="Rhea" id="RHEA:21248"/>
        <dbReference type="Rhea" id="RHEA-COMP:14527"/>
        <dbReference type="Rhea" id="RHEA-COMP:17342"/>
        <dbReference type="ChEBI" id="CHEBI:33019"/>
        <dbReference type="ChEBI" id="CHEBI:61557"/>
        <dbReference type="ChEBI" id="CHEBI:140395"/>
        <dbReference type="EC" id="2.7.7.6"/>
    </reaction>
</comment>
<dbReference type="EMBL" id="KT199252">
    <property type="protein sequence ID" value="AMO01144.1"/>
    <property type="molecule type" value="Genomic_DNA"/>
</dbReference>
<sequence>MNDFFLTCKECVLESPRSFYGCFYLGPFNASQSLTVANGLRRTLLSEISGLGIQNVEIDGVEHEYSTYPGIRESILDLLLNFKEIVLLRNSDQEKIPSIQNNSQENIHSRFNTISRNAPKQNLNIVSNYLQEEFQKKPFYGYLQVNGPGIVRASDLKLPPSIQCVDPDQYIATLSENGKLNLRFTICEGRIQMQKKYSSNFIDKTSENKTDLTSIYQSSGIHSSKSSFPAFDTVKSSVKNQFFKKSNILWLDPIFTPILKVNYTIESYGSLELNPTNQVVLLEFWTNGSLHPRDALYKALNQLNFIFSSLEKMKILNNIFANSLLKSDKAYSKMIRKVQYDLNSYKKNSQKPYNQNIEPYNNHKDEKDQYWKFIGIEVLDLPFRVQNCLIQANLLTVKDLLDYNIKDFQKIPGFGTQSLILLERKLNQKGLKLNR</sequence>
<dbReference type="GO" id="GO:0006351">
    <property type="term" value="P:DNA-templated transcription"/>
    <property type="evidence" value="ECO:0007669"/>
    <property type="project" value="InterPro"/>
</dbReference>
<evidence type="ECO:0000256" key="7">
    <source>
        <dbReference type="ARBA" id="ARBA00023163"/>
    </source>
</evidence>
<evidence type="ECO:0000259" key="10">
    <source>
        <dbReference type="SMART" id="SM00662"/>
    </source>
</evidence>
<dbReference type="GeneID" id="27074145"/>
<keyword evidence="11" id="KW-0150">Chloroplast</keyword>
<keyword evidence="7" id="KW-0804">Transcription</keyword>
<dbReference type="GO" id="GO:0003677">
    <property type="term" value="F:DNA binding"/>
    <property type="evidence" value="ECO:0007669"/>
    <property type="project" value="InterPro"/>
</dbReference>
<dbReference type="Gene3D" id="1.10.150.20">
    <property type="entry name" value="5' to 3' exonuclease, C-terminal subdomain"/>
    <property type="match status" value="1"/>
</dbReference>
<keyword evidence="11" id="KW-0934">Plastid</keyword>
<dbReference type="GO" id="GO:0003899">
    <property type="term" value="F:DNA-directed RNA polymerase activity"/>
    <property type="evidence" value="ECO:0007669"/>
    <property type="project" value="UniProtKB-EC"/>
</dbReference>
<evidence type="ECO:0000256" key="3">
    <source>
        <dbReference type="ARBA" id="ARBA00012418"/>
    </source>
</evidence>
<comment type="function">
    <text evidence="1">DNA-dependent RNA polymerase catalyzes the transcription of DNA into RNA using the four ribonucleoside triphosphates as substrates.</text>
</comment>
<dbReference type="Pfam" id="PF03118">
    <property type="entry name" value="RNA_pol_A_CTD"/>
    <property type="match status" value="1"/>
</dbReference>
<dbReference type="Gene3D" id="2.170.120.12">
    <property type="entry name" value="DNA-directed RNA polymerase, insert domain"/>
    <property type="match status" value="1"/>
</dbReference>
<reference evidence="11" key="1">
    <citation type="submission" date="2015-06" db="EMBL/GenBank/DDBJ databases">
        <title>Chloroplast phylogenomic data from the green algal order Sphaeropleales (Chlorophyceae, Chlorophyta) reveal complex patterns of sequence evolution.</title>
        <authorList>
            <person name="Fucikova K."/>
            <person name="Lewis P.O."/>
            <person name="Lewis L.A."/>
        </authorList>
    </citation>
    <scope>NUCLEOTIDE SEQUENCE</scope>
    <source>
        <strain evidence="11">SAG 43.81</strain>
    </source>
</reference>
<dbReference type="SUPFAM" id="SSF56553">
    <property type="entry name" value="Insert subdomain of RNA polymerase alpha subunit"/>
    <property type="match status" value="1"/>
</dbReference>
<dbReference type="Pfam" id="PF01000">
    <property type="entry name" value="RNA_pol_A_bac"/>
    <property type="match status" value="1"/>
</dbReference>
<evidence type="ECO:0000256" key="4">
    <source>
        <dbReference type="ARBA" id="ARBA00022478"/>
    </source>
</evidence>
<gene>
    <name evidence="11" type="primary">rpoA</name>
    <name evidence="11" type="ORF">VU22_84</name>
</gene>
<dbReference type="Gene3D" id="3.30.1360.10">
    <property type="entry name" value="RNA polymerase, RBP11-like subunit"/>
    <property type="match status" value="1"/>
</dbReference>
<dbReference type="SUPFAM" id="SSF47789">
    <property type="entry name" value="C-terminal domain of RNA polymerase alpha subunit"/>
    <property type="match status" value="1"/>
</dbReference>
<organism evidence="11">
    <name type="scientific">Chlorotetraedron incus</name>
    <dbReference type="NCBI Taxonomy" id="162317"/>
    <lineage>
        <taxon>Eukaryota</taxon>
        <taxon>Viridiplantae</taxon>
        <taxon>Chlorophyta</taxon>
        <taxon>core chlorophytes</taxon>
        <taxon>Chlorophyceae</taxon>
        <taxon>CS clade</taxon>
        <taxon>Sphaeropleales</taxon>
        <taxon>Neochloridaceae</taxon>
        <taxon>Chlorotetraedron</taxon>
    </lineage>
</organism>
<dbReference type="InterPro" id="IPR011263">
    <property type="entry name" value="DNA-dir_RNA_pol_RpoA/D/Rpb3"/>
</dbReference>
<dbReference type="InterPro" id="IPR036643">
    <property type="entry name" value="RNApol_insert_sf"/>
</dbReference>
<name>A0A140HAE5_9CHLO</name>
<dbReference type="SUPFAM" id="SSF55257">
    <property type="entry name" value="RBP11-like subunits of RNA polymerase"/>
    <property type="match status" value="1"/>
</dbReference>
<evidence type="ECO:0000313" key="11">
    <source>
        <dbReference type="EMBL" id="AMO01144.1"/>
    </source>
</evidence>
<feature type="domain" description="DNA-directed RNA polymerase RpoA/D/Rpb3-type" evidence="10">
    <location>
        <begin position="20"/>
        <end position="313"/>
    </location>
</feature>
<dbReference type="RefSeq" id="YP_009238266.1">
    <property type="nucleotide sequence ID" value="NC_029673.1"/>
</dbReference>
<keyword evidence="6" id="KW-0548">Nucleotidyltransferase</keyword>
<proteinExistence type="inferred from homology"/>